<feature type="compositionally biased region" description="Basic and acidic residues" evidence="1">
    <location>
        <begin position="121"/>
        <end position="150"/>
    </location>
</feature>
<dbReference type="Proteomes" id="UP001642484">
    <property type="component" value="Unassembled WGS sequence"/>
</dbReference>
<reference evidence="3 4" key="1">
    <citation type="submission" date="2024-02" db="EMBL/GenBank/DDBJ databases">
        <authorList>
            <person name="Chen Y."/>
            <person name="Shah S."/>
            <person name="Dougan E. K."/>
            <person name="Thang M."/>
            <person name="Chan C."/>
        </authorList>
    </citation>
    <scope>NUCLEOTIDE SEQUENCE [LARGE SCALE GENOMIC DNA]</scope>
</reference>
<evidence type="ECO:0000313" key="3">
    <source>
        <dbReference type="EMBL" id="CAK9081394.1"/>
    </source>
</evidence>
<accession>A0ABP0Q2I1</accession>
<name>A0ABP0Q2I1_9DINO</name>
<sequence length="553" mass="61754">MNAAGLGEYLDSLLNDSEDHSGSAGVSRALAKSERQKADKAKTKAAETEEELFGTGAEEEDAEEEGNDLEGQEEAEEEEECEKEAGMGEDHEQEEEEEDEAGDEEENEEQDLEEPELEGDELAKAAKETTKGKGVRNSETHKKEWDKFAREAQNKKTFPVSLMPAFRKNKNDLFGIWLDNGMSWERTEIAVVREQESKNLARSEMVGVQAKDIRAKLGNEKADQVIEARKAAGLYYLDDDFPTDPEEIWYYMPAGRLIRQDNSASEKMTAKATSSDQDLFNAMIETALPAGALPAVKAATEAGAKKLLEAIDDEGKAVAKVKAKKPQKGESTPPTQKPSVQRPIILRLANDKIPATLDQAAKARKISLELQGVEYASELSQQLKQHAVLMEKFFLALQKAVGKQPPCMKTLKELITQVDAKFHWYAKAEVNYSDQPQPVSAYVLLPHEVLHAVSPFKRQVRDLVNETIAKVTAWSLEHEDYPELGSRFKAAHIKIMVWWVAVKVEDISQKLELAYHITAHLRSTEVLASHCWERGLMAFKMQAEECGAEVPWG</sequence>
<gene>
    <name evidence="2" type="ORF">CCMP2556_LOCUS39786</name>
    <name evidence="3" type="ORF">CCMP2556_LOCUS39832</name>
</gene>
<feature type="region of interest" description="Disordered" evidence="1">
    <location>
        <begin position="13"/>
        <end position="150"/>
    </location>
</feature>
<dbReference type="EMBL" id="CAXAMN010023840">
    <property type="protein sequence ID" value="CAK9081394.1"/>
    <property type="molecule type" value="Genomic_DNA"/>
</dbReference>
<evidence type="ECO:0000256" key="1">
    <source>
        <dbReference type="SAM" id="MobiDB-lite"/>
    </source>
</evidence>
<feature type="compositionally biased region" description="Acidic residues" evidence="1">
    <location>
        <begin position="48"/>
        <end position="82"/>
    </location>
</feature>
<protein>
    <submittedName>
        <fullName evidence="3">Uncharacterized protein</fullName>
    </submittedName>
</protein>
<evidence type="ECO:0000313" key="4">
    <source>
        <dbReference type="Proteomes" id="UP001642484"/>
    </source>
</evidence>
<evidence type="ECO:0000313" key="2">
    <source>
        <dbReference type="EMBL" id="CAK9081296.1"/>
    </source>
</evidence>
<proteinExistence type="predicted"/>
<feature type="compositionally biased region" description="Basic and acidic residues" evidence="1">
    <location>
        <begin position="31"/>
        <end position="47"/>
    </location>
</feature>
<comment type="caution">
    <text evidence="3">The sequence shown here is derived from an EMBL/GenBank/DDBJ whole genome shotgun (WGS) entry which is preliminary data.</text>
</comment>
<feature type="compositionally biased region" description="Acidic residues" evidence="1">
    <location>
        <begin position="91"/>
        <end position="120"/>
    </location>
</feature>
<dbReference type="EMBL" id="CAXAMN010023829">
    <property type="protein sequence ID" value="CAK9081296.1"/>
    <property type="molecule type" value="Genomic_DNA"/>
</dbReference>
<feature type="region of interest" description="Disordered" evidence="1">
    <location>
        <begin position="319"/>
        <end position="341"/>
    </location>
</feature>
<feature type="compositionally biased region" description="Polar residues" evidence="1">
    <location>
        <begin position="329"/>
        <end position="339"/>
    </location>
</feature>
<keyword evidence="4" id="KW-1185">Reference proteome</keyword>
<organism evidence="3 4">
    <name type="scientific">Durusdinium trenchii</name>
    <dbReference type="NCBI Taxonomy" id="1381693"/>
    <lineage>
        <taxon>Eukaryota</taxon>
        <taxon>Sar</taxon>
        <taxon>Alveolata</taxon>
        <taxon>Dinophyceae</taxon>
        <taxon>Suessiales</taxon>
        <taxon>Symbiodiniaceae</taxon>
        <taxon>Durusdinium</taxon>
    </lineage>
</organism>